<dbReference type="Pfam" id="PF03354">
    <property type="entry name" value="TerL_ATPase"/>
    <property type="match status" value="1"/>
</dbReference>
<evidence type="ECO:0000259" key="1">
    <source>
        <dbReference type="Pfam" id="PF03354"/>
    </source>
</evidence>
<dbReference type="EMBL" id="CP100595">
    <property type="protein sequence ID" value="UTJ05399.1"/>
    <property type="molecule type" value="Genomic_DNA"/>
</dbReference>
<accession>A0ABY5DZL5</accession>
<feature type="domain" description="Terminase large subunit-like endonuclease" evidence="2">
    <location>
        <begin position="251"/>
        <end position="529"/>
    </location>
</feature>
<dbReference type="PANTHER" id="PTHR41287:SF1">
    <property type="entry name" value="PROTEIN YMFN"/>
    <property type="match status" value="1"/>
</dbReference>
<dbReference type="Gene3D" id="3.40.50.300">
    <property type="entry name" value="P-loop containing nucleotide triphosphate hydrolases"/>
    <property type="match status" value="1"/>
</dbReference>
<gene>
    <name evidence="3" type="ORF">NJU99_08970</name>
</gene>
<evidence type="ECO:0000313" key="4">
    <source>
        <dbReference type="Proteomes" id="UP001060012"/>
    </source>
</evidence>
<dbReference type="Proteomes" id="UP001060012">
    <property type="component" value="Chromosome"/>
</dbReference>
<dbReference type="InterPro" id="IPR027417">
    <property type="entry name" value="P-loop_NTPase"/>
</dbReference>
<name>A0ABY5DZL5_9BACT</name>
<protein>
    <submittedName>
        <fullName evidence="3">Terminase large subunit</fullName>
    </submittedName>
</protein>
<dbReference type="InterPro" id="IPR005021">
    <property type="entry name" value="Terminase_largesu-like"/>
</dbReference>
<keyword evidence="4" id="KW-1185">Reference proteome</keyword>
<dbReference type="RefSeq" id="WP_254575580.1">
    <property type="nucleotide sequence ID" value="NZ_CP100595.1"/>
</dbReference>
<feature type="domain" description="Terminase large subunit-like ATPase" evidence="1">
    <location>
        <begin position="68"/>
        <end position="234"/>
    </location>
</feature>
<proteinExistence type="predicted"/>
<reference evidence="3" key="1">
    <citation type="submission" date="2022-07" db="EMBL/GenBank/DDBJ databases">
        <title>Arcobacter roscoffensis sp. nov., a marine bacterium isolated from coastal seawater collected from Roscoff, France.</title>
        <authorList>
            <person name="Pascual J."/>
            <person name="Lepeaux C."/>
            <person name="Methner A."/>
            <person name="Overmann J."/>
        </authorList>
    </citation>
    <scope>NUCLEOTIDE SEQUENCE</scope>
    <source>
        <strain evidence="3">ARW1-2F2</strain>
    </source>
</reference>
<evidence type="ECO:0000313" key="3">
    <source>
        <dbReference type="EMBL" id="UTJ05399.1"/>
    </source>
</evidence>
<evidence type="ECO:0000259" key="2">
    <source>
        <dbReference type="Pfam" id="PF20441"/>
    </source>
</evidence>
<dbReference type="PANTHER" id="PTHR41287">
    <property type="match status" value="1"/>
</dbReference>
<dbReference type="Pfam" id="PF20441">
    <property type="entry name" value="TerL_nuclease"/>
    <property type="match status" value="1"/>
</dbReference>
<sequence length="546" mass="62732">MAFFKGQEVYCYYEKTFERHYRDLEAVRNAEKPNLRYNKKLGKLYVELIQTLRHYKGKWAKQPLILEDWQKKVIAIAFGWEQKNSDGKWVRRFNTIFIFIPRKNGKTLLASAITIVDSLVRFEIGGEVVIFATKKKQAKLAWHGIEKMIAAHPDLKKDYHSSYGVVTLKKIDTTFDTLGRDSDTEDGLNVSVGVADEYHAHPDDSLYEVVESSQGAREQPLMMSITTSGKKITSPAKLMHDHAQKVLEGVIEDDNFFAFVAQPDKDDDPFDELTWFKANPNYGISVTKDYMERQAKQAKDRPEKLPNFKIKNLNIWTNSADAFIPYEKWQNLITGELAEDIEENFVQGFDLSITDDFSANARIYKIGRIFYAKMNYYIPDDNIDERARQLNVPLRSWVDQGYINATPGDVIDYDFIYEDMKPSIDYCDGVIYDAFQAKHLVKRFTEDGYEELLTNLPQGYLSLTSPTKFFKDLVKLNLFRHDGNPVTTWMVFNLIVLNGPGGNIKPDKEDPDNKIDGAAAIINALSYFDATDETSIYESRGLLTLN</sequence>
<dbReference type="InterPro" id="IPR046461">
    <property type="entry name" value="TerL_ATPase"/>
</dbReference>
<organism evidence="3 4">
    <name type="scientific">Arcobacter roscoffensis</name>
    <dbReference type="NCBI Taxonomy" id="2961520"/>
    <lineage>
        <taxon>Bacteria</taxon>
        <taxon>Pseudomonadati</taxon>
        <taxon>Campylobacterota</taxon>
        <taxon>Epsilonproteobacteria</taxon>
        <taxon>Campylobacterales</taxon>
        <taxon>Arcobacteraceae</taxon>
        <taxon>Arcobacter</taxon>
    </lineage>
</organism>
<dbReference type="InterPro" id="IPR046462">
    <property type="entry name" value="TerL_nuclease"/>
</dbReference>